<dbReference type="PROSITE" id="PS51257">
    <property type="entry name" value="PROKAR_LIPOPROTEIN"/>
    <property type="match status" value="1"/>
</dbReference>
<dbReference type="GO" id="GO:0033744">
    <property type="term" value="F:L-methionine:thioredoxin-disulfide S-oxidoreductase activity"/>
    <property type="evidence" value="ECO:0007669"/>
    <property type="project" value="RHEA"/>
</dbReference>
<feature type="domain" description="Peptide methionine sulphoxide reductase MsrA" evidence="6">
    <location>
        <begin position="42"/>
        <end position="190"/>
    </location>
</feature>
<gene>
    <name evidence="4" type="primary">msrA</name>
    <name evidence="7" type="ORF">ADIARSV_2063</name>
</gene>
<keyword evidence="1 4" id="KW-0560">Oxidoreductase</keyword>
<protein>
    <recommendedName>
        <fullName evidence="4">Peptide methionine sulfoxide reductase MsrA</fullName>
        <shortName evidence="4">Protein-methionine-S-oxide reductase</shortName>
        <ecNumber evidence="4">1.8.4.11</ecNumber>
    </recommendedName>
    <alternativeName>
        <fullName evidence="4">Peptide-methionine (S)-S-oxide reductase</fullName>
        <shortName evidence="4">Peptide Met(O) reductase</shortName>
    </alternativeName>
</protein>
<evidence type="ECO:0000256" key="5">
    <source>
        <dbReference type="SAM" id="SignalP"/>
    </source>
</evidence>
<dbReference type="Gene3D" id="3.30.1060.10">
    <property type="entry name" value="Peptide methionine sulphoxide reductase MsrA"/>
    <property type="match status" value="1"/>
</dbReference>
<reference evidence="7 8" key="1">
    <citation type="journal article" date="2013" name="Genome Announc.">
        <title>Draft Genome Sequence of Arcticibacter svalbardensis Strain MN12-7T, a Member of the Family Sphingobacteriaceae Isolated from an Arctic Soil Sample.</title>
        <authorList>
            <person name="Shivaji S."/>
            <person name="Ara S."/>
            <person name="Prasad S."/>
            <person name="Manasa B.P."/>
            <person name="Begum Z."/>
            <person name="Singh A."/>
            <person name="Kumar Pinnaka A."/>
        </authorList>
    </citation>
    <scope>NUCLEOTIDE SEQUENCE [LARGE SCALE GENOMIC DNA]</scope>
    <source>
        <strain evidence="7 8">MN12-7</strain>
    </source>
</reference>
<dbReference type="InterPro" id="IPR002569">
    <property type="entry name" value="Met_Sox_Rdtase_MsrA_dom"/>
</dbReference>
<evidence type="ECO:0000256" key="4">
    <source>
        <dbReference type="HAMAP-Rule" id="MF_01401"/>
    </source>
</evidence>
<dbReference type="EC" id="1.8.4.11" evidence="4"/>
<feature type="signal peptide" evidence="5">
    <location>
        <begin position="1"/>
        <end position="20"/>
    </location>
</feature>
<comment type="function">
    <text evidence="4">Has an important function as a repair enzyme for proteins that have been inactivated by oxidation. Catalyzes the reversible oxidation-reduction of methionine sulfoxide in proteins to methionine.</text>
</comment>
<accession>R9H0G0</accession>
<dbReference type="HAMAP" id="MF_01401">
    <property type="entry name" value="MsrA"/>
    <property type="match status" value="1"/>
</dbReference>
<dbReference type="RefSeq" id="WP_016195297.1">
    <property type="nucleotide sequence ID" value="NZ_AQPN01000078.1"/>
</dbReference>
<evidence type="ECO:0000313" key="7">
    <source>
        <dbReference type="EMBL" id="EOR94689.1"/>
    </source>
</evidence>
<feature type="active site" evidence="4">
    <location>
        <position position="48"/>
    </location>
</feature>
<organism evidence="7 8">
    <name type="scientific">Arcticibacter svalbardensis MN12-7</name>
    <dbReference type="NCBI Taxonomy" id="1150600"/>
    <lineage>
        <taxon>Bacteria</taxon>
        <taxon>Pseudomonadati</taxon>
        <taxon>Bacteroidota</taxon>
        <taxon>Sphingobacteriia</taxon>
        <taxon>Sphingobacteriales</taxon>
        <taxon>Sphingobacteriaceae</taxon>
        <taxon>Arcticibacter</taxon>
    </lineage>
</organism>
<sequence>MNVIKLAIATLAFSSMLACNSSGQQKGTTEIKVKDGKAKSVAAFAEGCFWCSEHIFEELAGVDSAVSGYAGGHTKNPTYEEVCTEKTGHAETVLVYFNPKIISYSQLLDAFFQSHDPTTLNQQGPDVGPSYRSAIFYTDKEQEIQATEAIKKWTPKFEKTIVTEVAPLTTFYRAEEYHQNYTSENPYNSYVRAVSLPRFDKFQRACKLKMKN</sequence>
<dbReference type="PANTHER" id="PTHR43774:SF1">
    <property type="entry name" value="PEPTIDE METHIONINE SULFOXIDE REDUCTASE MSRA 2"/>
    <property type="match status" value="1"/>
</dbReference>
<dbReference type="eggNOG" id="COG0225">
    <property type="taxonomic scope" value="Bacteria"/>
</dbReference>
<dbReference type="NCBIfam" id="TIGR00401">
    <property type="entry name" value="msrA"/>
    <property type="match status" value="1"/>
</dbReference>
<comment type="caution">
    <text evidence="7">The sequence shown here is derived from an EMBL/GenBank/DDBJ whole genome shotgun (WGS) entry which is preliminary data.</text>
</comment>
<dbReference type="PATRIC" id="fig|1150600.3.peg.2037"/>
<proteinExistence type="inferred from homology"/>
<dbReference type="OrthoDB" id="4174719at2"/>
<evidence type="ECO:0000256" key="3">
    <source>
        <dbReference type="ARBA" id="ARBA00048782"/>
    </source>
</evidence>
<name>R9H0G0_9SPHI</name>
<dbReference type="STRING" id="1150600.ADIARSV_2063"/>
<feature type="chain" id="PRO_5004472265" description="Peptide methionine sulfoxide reductase MsrA" evidence="5">
    <location>
        <begin position="21"/>
        <end position="212"/>
    </location>
</feature>
<keyword evidence="5" id="KW-0732">Signal</keyword>
<dbReference type="EMBL" id="AQPN01000078">
    <property type="protein sequence ID" value="EOR94689.1"/>
    <property type="molecule type" value="Genomic_DNA"/>
</dbReference>
<comment type="catalytic activity">
    <reaction evidence="3 4">
        <text>[thioredoxin]-disulfide + L-methionine + H2O = L-methionine (S)-S-oxide + [thioredoxin]-dithiol</text>
        <dbReference type="Rhea" id="RHEA:19993"/>
        <dbReference type="Rhea" id="RHEA-COMP:10698"/>
        <dbReference type="Rhea" id="RHEA-COMP:10700"/>
        <dbReference type="ChEBI" id="CHEBI:15377"/>
        <dbReference type="ChEBI" id="CHEBI:29950"/>
        <dbReference type="ChEBI" id="CHEBI:50058"/>
        <dbReference type="ChEBI" id="CHEBI:57844"/>
        <dbReference type="ChEBI" id="CHEBI:58772"/>
        <dbReference type="EC" id="1.8.4.11"/>
    </reaction>
</comment>
<dbReference type="AlphaFoldDB" id="R9H0G0"/>
<dbReference type="PANTHER" id="PTHR43774">
    <property type="entry name" value="PEPTIDE METHIONINE SULFOXIDE REDUCTASE"/>
    <property type="match status" value="1"/>
</dbReference>
<keyword evidence="8" id="KW-1185">Reference proteome</keyword>
<dbReference type="SUPFAM" id="SSF55068">
    <property type="entry name" value="Peptide methionine sulfoxide reductase"/>
    <property type="match status" value="1"/>
</dbReference>
<dbReference type="InterPro" id="IPR036509">
    <property type="entry name" value="Met_Sox_Rdtase_MsrA_sf"/>
</dbReference>
<comment type="catalytic activity">
    <reaction evidence="2 4">
        <text>L-methionyl-[protein] + [thioredoxin]-disulfide + H2O = L-methionyl-(S)-S-oxide-[protein] + [thioredoxin]-dithiol</text>
        <dbReference type="Rhea" id="RHEA:14217"/>
        <dbReference type="Rhea" id="RHEA-COMP:10698"/>
        <dbReference type="Rhea" id="RHEA-COMP:10700"/>
        <dbReference type="Rhea" id="RHEA-COMP:12313"/>
        <dbReference type="Rhea" id="RHEA-COMP:12315"/>
        <dbReference type="ChEBI" id="CHEBI:15377"/>
        <dbReference type="ChEBI" id="CHEBI:16044"/>
        <dbReference type="ChEBI" id="CHEBI:29950"/>
        <dbReference type="ChEBI" id="CHEBI:44120"/>
        <dbReference type="ChEBI" id="CHEBI:50058"/>
        <dbReference type="EC" id="1.8.4.11"/>
    </reaction>
</comment>
<evidence type="ECO:0000313" key="8">
    <source>
        <dbReference type="Proteomes" id="UP000014174"/>
    </source>
</evidence>
<evidence type="ECO:0000256" key="2">
    <source>
        <dbReference type="ARBA" id="ARBA00047806"/>
    </source>
</evidence>
<comment type="similarity">
    <text evidence="4">Belongs to the MsrA Met sulfoxide reductase family.</text>
</comment>
<dbReference type="Proteomes" id="UP000014174">
    <property type="component" value="Unassembled WGS sequence"/>
</dbReference>
<dbReference type="GO" id="GO:0008113">
    <property type="term" value="F:peptide-methionine (S)-S-oxide reductase activity"/>
    <property type="evidence" value="ECO:0007669"/>
    <property type="project" value="UniProtKB-UniRule"/>
</dbReference>
<dbReference type="Pfam" id="PF01625">
    <property type="entry name" value="PMSR"/>
    <property type="match status" value="1"/>
</dbReference>
<evidence type="ECO:0000256" key="1">
    <source>
        <dbReference type="ARBA" id="ARBA00023002"/>
    </source>
</evidence>
<evidence type="ECO:0000259" key="6">
    <source>
        <dbReference type="Pfam" id="PF01625"/>
    </source>
</evidence>